<evidence type="ECO:0000256" key="6">
    <source>
        <dbReference type="ARBA" id="ARBA00023186"/>
    </source>
</evidence>
<evidence type="ECO:0000256" key="12">
    <source>
        <dbReference type="RuleBase" id="RU004478"/>
    </source>
</evidence>
<evidence type="ECO:0000256" key="8">
    <source>
        <dbReference type="ARBA" id="ARBA00072274"/>
    </source>
</evidence>
<comment type="subcellular location">
    <subcellularLocation>
        <location evidence="1 10">Cytoplasm</location>
    </subcellularLocation>
</comment>
<dbReference type="GO" id="GO:0042803">
    <property type="term" value="F:protein homodimerization activity"/>
    <property type="evidence" value="ECO:0007669"/>
    <property type="project" value="InterPro"/>
</dbReference>
<keyword evidence="4 10" id="KW-0963">Cytoplasm</keyword>
<dbReference type="AlphaFoldDB" id="A0A809SFD7"/>
<evidence type="ECO:0000256" key="3">
    <source>
        <dbReference type="ARBA" id="ARBA00011738"/>
    </source>
</evidence>
<dbReference type="GO" id="GO:0006457">
    <property type="term" value="P:protein folding"/>
    <property type="evidence" value="ECO:0007669"/>
    <property type="project" value="InterPro"/>
</dbReference>
<comment type="function">
    <text evidence="7 10 11">Participates actively in the response to hyperosmotic and heat shock by preventing the aggregation of stress-denatured proteins, in association with DnaK and GrpE. It is the nucleotide exchange factor for DnaK and may function as a thermosensor. Unfolded proteins bind initially to DnaJ; upon interaction with the DnaJ-bound protein, DnaK hydrolyzes its bound ATP, resulting in the formation of a stable complex. GrpE releases ADP from DnaK; ATP binding to DnaK triggers the release of the substrate protein, thus completing the reaction cycle. Several rounds of ATP-dependent interactions between DnaJ, DnaK and GrpE are required for fully efficient folding.</text>
</comment>
<dbReference type="GO" id="GO:0051087">
    <property type="term" value="F:protein-folding chaperone binding"/>
    <property type="evidence" value="ECO:0007669"/>
    <property type="project" value="InterPro"/>
</dbReference>
<dbReference type="SUPFAM" id="SSF51064">
    <property type="entry name" value="Head domain of nucleotide exchange factor GrpE"/>
    <property type="match status" value="1"/>
</dbReference>
<comment type="similarity">
    <text evidence="2 10 12">Belongs to the GrpE family.</text>
</comment>
<dbReference type="PROSITE" id="PS01071">
    <property type="entry name" value="GRPE"/>
    <property type="match status" value="1"/>
</dbReference>
<proteinExistence type="inferred from homology"/>
<dbReference type="SUPFAM" id="SSF58014">
    <property type="entry name" value="Coiled-coil domain of nucleotide exchange factor GrpE"/>
    <property type="match status" value="1"/>
</dbReference>
<gene>
    <name evidence="10" type="primary">grpE</name>
    <name evidence="14" type="ORF">NPRO_23290</name>
</gene>
<dbReference type="InterPro" id="IPR009012">
    <property type="entry name" value="GrpE_head"/>
</dbReference>
<comment type="subunit">
    <text evidence="3 10">Homodimer.</text>
</comment>
<dbReference type="InterPro" id="IPR013805">
    <property type="entry name" value="GrpE_CC"/>
</dbReference>
<evidence type="ECO:0000256" key="2">
    <source>
        <dbReference type="ARBA" id="ARBA00009054"/>
    </source>
</evidence>
<sequence>MPHSGKKHPRETQPEAPIESQMNPQNSATDGEGKTRAEGATPSLEEQLASALDERDRMRDQMLRAFAEVQNQRKRLANERDAMRQFILEELMSGMIPVLDNLERSLAAADAGASRESLLEGVRGVERQFRTVLESFHVKRINAKGKMFDPNLHEAVSTVATAELPEGTVVEEIESGYTIREGVLRPAKVQVAKRS</sequence>
<dbReference type="PANTHER" id="PTHR21237">
    <property type="entry name" value="GRPE PROTEIN"/>
    <property type="match status" value="1"/>
</dbReference>
<dbReference type="Proteomes" id="UP000662873">
    <property type="component" value="Chromosome"/>
</dbReference>
<dbReference type="HAMAP" id="MF_01151">
    <property type="entry name" value="GrpE"/>
    <property type="match status" value="1"/>
</dbReference>
<evidence type="ECO:0000256" key="7">
    <source>
        <dbReference type="ARBA" id="ARBA00053401"/>
    </source>
</evidence>
<keyword evidence="6 10" id="KW-0143">Chaperone</keyword>
<evidence type="ECO:0000256" key="5">
    <source>
        <dbReference type="ARBA" id="ARBA00023016"/>
    </source>
</evidence>
<evidence type="ECO:0000256" key="4">
    <source>
        <dbReference type="ARBA" id="ARBA00022490"/>
    </source>
</evidence>
<reference evidence="14" key="1">
    <citation type="journal article" name="DNA Res.">
        <title>The physiological potential of anammox bacteria as revealed by their core genome structure.</title>
        <authorList>
            <person name="Okubo T."/>
            <person name="Toyoda A."/>
            <person name="Fukuhara K."/>
            <person name="Uchiyama I."/>
            <person name="Harigaya Y."/>
            <person name="Kuroiwa M."/>
            <person name="Suzuki T."/>
            <person name="Murakami Y."/>
            <person name="Suwa Y."/>
            <person name="Takami H."/>
        </authorList>
    </citation>
    <scope>NUCLEOTIDE SEQUENCE</scope>
    <source>
        <strain evidence="14">317325-2</strain>
    </source>
</reference>
<dbReference type="Pfam" id="PF01025">
    <property type="entry name" value="GrpE"/>
    <property type="match status" value="1"/>
</dbReference>
<keyword evidence="5 10" id="KW-0346">Stress response</keyword>
<dbReference type="KEGG" id="npy:NPRO_23290"/>
<evidence type="ECO:0000313" key="14">
    <source>
        <dbReference type="EMBL" id="BBO24734.1"/>
    </source>
</evidence>
<protein>
    <recommendedName>
        <fullName evidence="8 10">Protein GrpE</fullName>
    </recommendedName>
    <alternativeName>
        <fullName evidence="9 10">HSP-70 cofactor</fullName>
    </alternativeName>
</protein>
<feature type="compositionally biased region" description="Polar residues" evidence="13">
    <location>
        <begin position="20"/>
        <end position="29"/>
    </location>
</feature>
<evidence type="ECO:0000256" key="9">
    <source>
        <dbReference type="ARBA" id="ARBA00076414"/>
    </source>
</evidence>
<dbReference type="Gene3D" id="3.90.20.20">
    <property type="match status" value="1"/>
</dbReference>
<dbReference type="FunFam" id="2.30.22.10:FF:000001">
    <property type="entry name" value="Protein GrpE"/>
    <property type="match status" value="1"/>
</dbReference>
<evidence type="ECO:0000313" key="15">
    <source>
        <dbReference type="Proteomes" id="UP000662873"/>
    </source>
</evidence>
<accession>A0A809SFD7</accession>
<feature type="region of interest" description="Disordered" evidence="13">
    <location>
        <begin position="1"/>
        <end position="53"/>
    </location>
</feature>
<dbReference type="GO" id="GO:0005737">
    <property type="term" value="C:cytoplasm"/>
    <property type="evidence" value="ECO:0007669"/>
    <property type="project" value="UniProtKB-SubCell"/>
</dbReference>
<dbReference type="Gene3D" id="2.30.22.10">
    <property type="entry name" value="Head domain of nucleotide exchange factor GrpE"/>
    <property type="match status" value="1"/>
</dbReference>
<dbReference type="PRINTS" id="PR00773">
    <property type="entry name" value="GRPEPROTEIN"/>
</dbReference>
<evidence type="ECO:0000256" key="13">
    <source>
        <dbReference type="SAM" id="MobiDB-lite"/>
    </source>
</evidence>
<dbReference type="GO" id="GO:0000774">
    <property type="term" value="F:adenyl-nucleotide exchange factor activity"/>
    <property type="evidence" value="ECO:0007669"/>
    <property type="project" value="InterPro"/>
</dbReference>
<dbReference type="PANTHER" id="PTHR21237:SF23">
    <property type="entry name" value="GRPE PROTEIN HOMOLOG, MITOCHONDRIAL"/>
    <property type="match status" value="1"/>
</dbReference>
<dbReference type="EMBL" id="AP021858">
    <property type="protein sequence ID" value="BBO24734.1"/>
    <property type="molecule type" value="Genomic_DNA"/>
</dbReference>
<evidence type="ECO:0000256" key="11">
    <source>
        <dbReference type="RuleBase" id="RU000639"/>
    </source>
</evidence>
<evidence type="ECO:0000256" key="1">
    <source>
        <dbReference type="ARBA" id="ARBA00004496"/>
    </source>
</evidence>
<evidence type="ECO:0000256" key="10">
    <source>
        <dbReference type="HAMAP-Rule" id="MF_01151"/>
    </source>
</evidence>
<organism evidence="14 15">
    <name type="scientific">Candidatus Nitrosymbiomonas proteolyticus</name>
    <dbReference type="NCBI Taxonomy" id="2608984"/>
    <lineage>
        <taxon>Bacteria</taxon>
        <taxon>Bacillati</taxon>
        <taxon>Armatimonadota</taxon>
        <taxon>Armatimonadota incertae sedis</taxon>
        <taxon>Candidatus Nitrosymbiomonas</taxon>
    </lineage>
</organism>
<dbReference type="GO" id="GO:0051082">
    <property type="term" value="F:unfolded protein binding"/>
    <property type="evidence" value="ECO:0007669"/>
    <property type="project" value="TreeGrafter"/>
</dbReference>
<dbReference type="CDD" id="cd00446">
    <property type="entry name" value="GrpE"/>
    <property type="match status" value="1"/>
</dbReference>
<dbReference type="InterPro" id="IPR000740">
    <property type="entry name" value="GrpE"/>
</dbReference>
<name>A0A809SFD7_9BACT</name>